<name>A0ABV2RTM6_BRAJP</name>
<gene>
    <name evidence="2" type="ORF">ABIF63_003786</name>
</gene>
<proteinExistence type="predicted"/>
<keyword evidence="3" id="KW-1185">Reference proteome</keyword>
<sequence length="54" mass="6043">MGVAGWRFARMKRTLRVRAVVVGVLEELPFICPVVVAIGSLVMIGITLYKDWPQ</sequence>
<dbReference type="RefSeq" id="WP_193375686.1">
    <property type="nucleotide sequence ID" value="NZ_CP066351.1"/>
</dbReference>
<dbReference type="EMBL" id="JBEPTQ010000002">
    <property type="protein sequence ID" value="MET4719680.1"/>
    <property type="molecule type" value="Genomic_DNA"/>
</dbReference>
<keyword evidence="1" id="KW-0472">Membrane</keyword>
<feature type="transmembrane region" description="Helical" evidence="1">
    <location>
        <begin position="20"/>
        <end position="49"/>
    </location>
</feature>
<reference evidence="2 3" key="1">
    <citation type="submission" date="2024-06" db="EMBL/GenBank/DDBJ databases">
        <title>Genomic Encyclopedia of Type Strains, Phase V (KMG-V): Genome sequencing to study the core and pangenomes of soil and plant-associated prokaryotes.</title>
        <authorList>
            <person name="Whitman W."/>
        </authorList>
    </citation>
    <scope>NUCLEOTIDE SEQUENCE [LARGE SCALE GENOMIC DNA]</scope>
    <source>
        <strain evidence="2 3">USDA 160</strain>
    </source>
</reference>
<protein>
    <submittedName>
        <fullName evidence="2">Uncharacterized protein</fullName>
    </submittedName>
</protein>
<comment type="caution">
    <text evidence="2">The sequence shown here is derived from an EMBL/GenBank/DDBJ whole genome shotgun (WGS) entry which is preliminary data.</text>
</comment>
<organism evidence="2 3">
    <name type="scientific">Bradyrhizobium japonicum</name>
    <dbReference type="NCBI Taxonomy" id="375"/>
    <lineage>
        <taxon>Bacteria</taxon>
        <taxon>Pseudomonadati</taxon>
        <taxon>Pseudomonadota</taxon>
        <taxon>Alphaproteobacteria</taxon>
        <taxon>Hyphomicrobiales</taxon>
        <taxon>Nitrobacteraceae</taxon>
        <taxon>Bradyrhizobium</taxon>
    </lineage>
</organism>
<keyword evidence="1" id="KW-1133">Transmembrane helix</keyword>
<keyword evidence="1" id="KW-0812">Transmembrane</keyword>
<evidence type="ECO:0000313" key="2">
    <source>
        <dbReference type="EMBL" id="MET4719680.1"/>
    </source>
</evidence>
<dbReference type="Proteomes" id="UP001549291">
    <property type="component" value="Unassembled WGS sequence"/>
</dbReference>
<accession>A0ABV2RTM6</accession>
<evidence type="ECO:0000256" key="1">
    <source>
        <dbReference type="SAM" id="Phobius"/>
    </source>
</evidence>
<evidence type="ECO:0000313" key="3">
    <source>
        <dbReference type="Proteomes" id="UP001549291"/>
    </source>
</evidence>